<feature type="transmembrane region" description="Helical" evidence="21">
    <location>
        <begin position="66"/>
        <end position="89"/>
    </location>
</feature>
<evidence type="ECO:0000256" key="12">
    <source>
        <dbReference type="ARBA" id="ARBA00050407"/>
    </source>
</evidence>
<evidence type="ECO:0000256" key="4">
    <source>
        <dbReference type="ARBA" id="ARBA00022475"/>
    </source>
</evidence>
<feature type="transmembrane region" description="Helical" evidence="21">
    <location>
        <begin position="351"/>
        <end position="367"/>
    </location>
</feature>
<dbReference type="PIRSF" id="PIRSF006060">
    <property type="entry name" value="AA_transporter"/>
    <property type="match status" value="1"/>
</dbReference>
<feature type="transmembrane region" description="Helical" evidence="21">
    <location>
        <begin position="254"/>
        <end position="275"/>
    </location>
</feature>
<protein>
    <recommendedName>
        <fullName evidence="16">Cystine/glutamate transporter</fullName>
    </recommendedName>
    <alternativeName>
        <fullName evidence="18">Amino acid transport system xc-</fullName>
    </alternativeName>
    <alternativeName>
        <fullName evidence="19">Solute carrier family 7 member 11</fullName>
    </alternativeName>
    <alternativeName>
        <fullName evidence="17">xCT</fullName>
    </alternativeName>
</protein>
<keyword evidence="5" id="KW-0597">Phosphoprotein</keyword>
<dbReference type="InterPro" id="IPR050598">
    <property type="entry name" value="AminoAcid_Transporter"/>
</dbReference>
<evidence type="ECO:0000256" key="6">
    <source>
        <dbReference type="ARBA" id="ARBA00022692"/>
    </source>
</evidence>
<evidence type="ECO:0000256" key="8">
    <source>
        <dbReference type="ARBA" id="ARBA00022989"/>
    </source>
</evidence>
<feature type="transmembrane region" description="Helical" evidence="21">
    <location>
        <begin position="29"/>
        <end position="54"/>
    </location>
</feature>
<feature type="region of interest" description="Disordered" evidence="20">
    <location>
        <begin position="1"/>
        <end position="21"/>
    </location>
</feature>
<organism evidence="22 23">
    <name type="scientific">Strongylocentrotus purpuratus</name>
    <name type="common">Purple sea urchin</name>
    <dbReference type="NCBI Taxonomy" id="7668"/>
    <lineage>
        <taxon>Eukaryota</taxon>
        <taxon>Metazoa</taxon>
        <taxon>Echinodermata</taxon>
        <taxon>Eleutherozoa</taxon>
        <taxon>Echinozoa</taxon>
        <taxon>Echinoidea</taxon>
        <taxon>Euechinoidea</taxon>
        <taxon>Echinacea</taxon>
        <taxon>Camarodonta</taxon>
        <taxon>Echinidea</taxon>
        <taxon>Strongylocentrotidae</taxon>
        <taxon>Strongylocentrotus</taxon>
    </lineage>
</organism>
<evidence type="ECO:0000256" key="15">
    <source>
        <dbReference type="ARBA" id="ARBA00065438"/>
    </source>
</evidence>
<dbReference type="FunFam" id="1.20.1740.10:FF:000027">
    <property type="entry name" value="cystine/glutamate transporter isoform X1"/>
    <property type="match status" value="1"/>
</dbReference>
<keyword evidence="3" id="KW-0813">Transport</keyword>
<comment type="catalytic activity">
    <reaction evidence="12">
        <text>L-cystine(out) + L-glutamate(in) = L-cystine(in) + L-glutamate(out)</text>
        <dbReference type="Rhea" id="RHEA:70995"/>
        <dbReference type="ChEBI" id="CHEBI:29985"/>
        <dbReference type="ChEBI" id="CHEBI:35491"/>
    </reaction>
</comment>
<dbReference type="GO" id="GO:0031528">
    <property type="term" value="C:microvillus membrane"/>
    <property type="evidence" value="ECO:0007669"/>
    <property type="project" value="UniProtKB-SubCell"/>
</dbReference>
<feature type="transmembrane region" description="Helical" evidence="21">
    <location>
        <begin position="437"/>
        <end position="454"/>
    </location>
</feature>
<evidence type="ECO:0000256" key="21">
    <source>
        <dbReference type="SAM" id="Phobius"/>
    </source>
</evidence>
<comment type="subunit">
    <text evidence="15">Disulfide-linked heterodimer with the amino acid transport protein SLC3A2/4F2hc; this interaction mediates cell membrane localization.</text>
</comment>
<dbReference type="GO" id="GO:0015813">
    <property type="term" value="P:L-glutamate transmembrane transport"/>
    <property type="evidence" value="ECO:0007669"/>
    <property type="project" value="UniProtKB-ARBA"/>
</dbReference>
<dbReference type="EnsemblMetazoa" id="XM_030975790">
    <property type="protein sequence ID" value="XP_030831650"/>
    <property type="gene ID" value="LOC581357"/>
</dbReference>
<comment type="subcellular location">
    <subcellularLocation>
        <location evidence="1">Cell projection</location>
        <location evidence="1">Microvillus membrane</location>
        <topology evidence="1">Multi-pass membrane protein</topology>
    </subcellularLocation>
</comment>
<dbReference type="OrthoDB" id="10062876at2759"/>
<dbReference type="Gene3D" id="1.20.1740.10">
    <property type="entry name" value="Amino acid/polyamine transporter I"/>
    <property type="match status" value="1"/>
</dbReference>
<evidence type="ECO:0000256" key="13">
    <source>
        <dbReference type="ARBA" id="ARBA00051652"/>
    </source>
</evidence>
<dbReference type="RefSeq" id="XP_030831650.1">
    <property type="nucleotide sequence ID" value="XM_030975790.1"/>
</dbReference>
<comment type="similarity">
    <text evidence="2">Belongs to the amino acid-polyamine-organocation (APC) superfamily. L-type amino acid transporter (LAT) (TC 2.A.3.8) family.</text>
</comment>
<keyword evidence="11" id="KW-0966">Cell projection</keyword>
<keyword evidence="8 21" id="KW-1133">Transmembrane helix</keyword>
<evidence type="ECO:0000256" key="19">
    <source>
        <dbReference type="ARBA" id="ARBA00080978"/>
    </source>
</evidence>
<feature type="transmembrane region" description="Helical" evidence="21">
    <location>
        <begin position="219"/>
        <end position="242"/>
    </location>
</feature>
<dbReference type="GO" id="GO:0043067">
    <property type="term" value="P:regulation of programmed cell death"/>
    <property type="evidence" value="ECO:0007669"/>
    <property type="project" value="UniProtKB-ARBA"/>
</dbReference>
<evidence type="ECO:0000256" key="7">
    <source>
        <dbReference type="ARBA" id="ARBA00022970"/>
    </source>
</evidence>
<dbReference type="GeneID" id="581357"/>
<dbReference type="GO" id="GO:0003333">
    <property type="term" value="P:amino acid transmembrane transport"/>
    <property type="evidence" value="ECO:0000318"/>
    <property type="project" value="GO_Central"/>
</dbReference>
<dbReference type="PANTHER" id="PTHR11785:SF375">
    <property type="entry name" value="AMINO ACID TRANSPORTER"/>
    <property type="match status" value="1"/>
</dbReference>
<accession>A0A7M7N7G4</accession>
<keyword evidence="23" id="KW-1185">Reference proteome</keyword>
<evidence type="ECO:0000313" key="23">
    <source>
        <dbReference type="Proteomes" id="UP000007110"/>
    </source>
</evidence>
<dbReference type="InParanoid" id="A0A7M7N7G4"/>
<evidence type="ECO:0000256" key="20">
    <source>
        <dbReference type="SAM" id="MobiDB-lite"/>
    </source>
</evidence>
<evidence type="ECO:0000256" key="18">
    <source>
        <dbReference type="ARBA" id="ARBA00079117"/>
    </source>
</evidence>
<dbReference type="KEGG" id="spu:581357"/>
<feature type="transmembrane region" description="Helical" evidence="21">
    <location>
        <begin position="110"/>
        <end position="137"/>
    </location>
</feature>
<dbReference type="PANTHER" id="PTHR11785">
    <property type="entry name" value="AMINO ACID TRANSPORTER"/>
    <property type="match status" value="1"/>
</dbReference>
<feature type="transmembrane region" description="Helical" evidence="21">
    <location>
        <begin position="149"/>
        <end position="169"/>
    </location>
</feature>
<evidence type="ECO:0000256" key="11">
    <source>
        <dbReference type="ARBA" id="ARBA00023273"/>
    </source>
</evidence>
<name>A0A7M7N7G4_STRPU</name>
<feature type="transmembrane region" description="Helical" evidence="21">
    <location>
        <begin position="295"/>
        <end position="315"/>
    </location>
</feature>
<keyword evidence="4" id="KW-1003">Cell membrane</keyword>
<keyword evidence="7" id="KW-0029">Amino-acid transport</keyword>
<evidence type="ECO:0000256" key="16">
    <source>
        <dbReference type="ARBA" id="ARBA00071314"/>
    </source>
</evidence>
<reference evidence="22" key="2">
    <citation type="submission" date="2021-01" db="UniProtKB">
        <authorList>
            <consortium name="EnsemblMetazoa"/>
        </authorList>
    </citation>
    <scope>IDENTIFICATION</scope>
</reference>
<sequence>MRTTENRHTPLDENDGSDSKSKVAIPRHLGLFDCIWHLIGSIIGTGIFISPTGVLRGAGGSVGVSFILWIVCAMINACGALTLAELSVIMKKSGGDFTFILQAWGPLMAFIRLWVIQFIIAPSGGAIGVMTISRYLLTPFFQCAEAPVASLRLVSVICLLFVQAVNCFSVRLASKLAGVLSITKVAGLVIIVITGLHNLTLGHTEHFQHAFNTGSYDVTLLPTGLLSGIWAYSGWSVITSITEEVKNPQRNIPLSIVISMSLITVVYLMTNVAYLTLLSPNRIIASEAVAADYSVLALGIKWSWIIWLFVALSALGSQNSGLFKSARISFAAAREGHFPEIFSMVSITRRTPLPAILFSVISLIYLIENDIIALVEYLGFADVVFETITVAIVPYYRWKYPNLPRPYKVPLVLAFLYLATLIFIASMSLYADPIKKGAGLFIGLIGIPIYYALVHPKYRIKCLRPVSAKITRLLQKVFYCVRQEKKTF</sequence>
<keyword evidence="6 21" id="KW-0812">Transmembrane</keyword>
<evidence type="ECO:0000256" key="14">
    <source>
        <dbReference type="ARBA" id="ARBA00051885"/>
    </source>
</evidence>
<feature type="transmembrane region" description="Helical" evidence="21">
    <location>
        <begin position="410"/>
        <end position="431"/>
    </location>
</feature>
<keyword evidence="10" id="KW-1015">Disulfide bond</keyword>
<dbReference type="AlphaFoldDB" id="A0A7M7N7G4"/>
<evidence type="ECO:0000256" key="9">
    <source>
        <dbReference type="ARBA" id="ARBA00023136"/>
    </source>
</evidence>
<feature type="transmembrane region" description="Helical" evidence="21">
    <location>
        <begin position="176"/>
        <end position="199"/>
    </location>
</feature>
<dbReference type="Pfam" id="PF13520">
    <property type="entry name" value="AA_permease_2"/>
    <property type="match status" value="1"/>
</dbReference>
<comment type="catalytic activity">
    <reaction evidence="13">
        <text>N-acetyl-L-cysteine(out) + L-glutamate(in) = N-acetyl-L-cysteine(in) + L-glutamate(out)</text>
        <dbReference type="Rhea" id="RHEA:74567"/>
        <dbReference type="ChEBI" id="CHEBI:29985"/>
        <dbReference type="ChEBI" id="CHEBI:78236"/>
    </reaction>
</comment>
<dbReference type="Proteomes" id="UP000007110">
    <property type="component" value="Unassembled WGS sequence"/>
</dbReference>
<reference evidence="23" key="1">
    <citation type="submission" date="2015-02" db="EMBL/GenBank/DDBJ databases">
        <title>Genome sequencing for Strongylocentrotus purpuratus.</title>
        <authorList>
            <person name="Murali S."/>
            <person name="Liu Y."/>
            <person name="Vee V."/>
            <person name="English A."/>
            <person name="Wang M."/>
            <person name="Skinner E."/>
            <person name="Han Y."/>
            <person name="Muzny D.M."/>
            <person name="Worley K.C."/>
            <person name="Gibbs R.A."/>
        </authorList>
    </citation>
    <scope>NUCLEOTIDE SEQUENCE</scope>
</reference>
<evidence type="ECO:0000256" key="2">
    <source>
        <dbReference type="ARBA" id="ARBA00007040"/>
    </source>
</evidence>
<proteinExistence type="inferred from homology"/>
<dbReference type="InterPro" id="IPR002293">
    <property type="entry name" value="AA/rel_permease1"/>
</dbReference>
<keyword evidence="9 21" id="KW-0472">Membrane</keyword>
<evidence type="ECO:0000313" key="22">
    <source>
        <dbReference type="EnsemblMetazoa" id="XP_030831650"/>
    </source>
</evidence>
<evidence type="ECO:0000256" key="17">
    <source>
        <dbReference type="ARBA" id="ARBA00078584"/>
    </source>
</evidence>
<evidence type="ECO:0000256" key="3">
    <source>
        <dbReference type="ARBA" id="ARBA00022448"/>
    </source>
</evidence>
<dbReference type="OMA" id="CAMINAC"/>
<comment type="catalytic activity">
    <reaction evidence="14">
        <text>an L-alpha-amino acid(in) + L-kynurenine(out) = an L-alpha-amino acid(out) + L-kynurenine(in)</text>
        <dbReference type="Rhea" id="RHEA:71191"/>
        <dbReference type="ChEBI" id="CHEBI:57959"/>
        <dbReference type="ChEBI" id="CHEBI:59869"/>
    </reaction>
</comment>
<feature type="transmembrane region" description="Helical" evidence="21">
    <location>
        <begin position="379"/>
        <end position="398"/>
    </location>
</feature>
<evidence type="ECO:0000256" key="5">
    <source>
        <dbReference type="ARBA" id="ARBA00022553"/>
    </source>
</evidence>
<dbReference type="GO" id="GO:0015179">
    <property type="term" value="F:L-amino acid transmembrane transporter activity"/>
    <property type="evidence" value="ECO:0000318"/>
    <property type="project" value="GO_Central"/>
</dbReference>
<evidence type="ECO:0000256" key="1">
    <source>
        <dbReference type="ARBA" id="ARBA00004475"/>
    </source>
</evidence>
<evidence type="ECO:0000256" key="10">
    <source>
        <dbReference type="ARBA" id="ARBA00023157"/>
    </source>
</evidence>